<evidence type="ECO:0000313" key="11">
    <source>
        <dbReference type="EMBL" id="KAK5945651.1"/>
    </source>
</evidence>
<organism evidence="11 12">
    <name type="scientific">Knufia obscura</name>
    <dbReference type="NCBI Taxonomy" id="1635080"/>
    <lineage>
        <taxon>Eukaryota</taxon>
        <taxon>Fungi</taxon>
        <taxon>Dikarya</taxon>
        <taxon>Ascomycota</taxon>
        <taxon>Pezizomycotina</taxon>
        <taxon>Eurotiomycetes</taxon>
        <taxon>Chaetothyriomycetidae</taxon>
        <taxon>Chaetothyriales</taxon>
        <taxon>Trichomeriaceae</taxon>
        <taxon>Knufia</taxon>
    </lineage>
</organism>
<accession>A0ABR0RYJ5</accession>
<name>A0ABR0RYJ5_9EURO</name>
<evidence type="ECO:0000256" key="7">
    <source>
        <dbReference type="ARBA" id="ARBA00044529"/>
    </source>
</evidence>
<feature type="compositionally biased region" description="Basic and acidic residues" evidence="8">
    <location>
        <begin position="587"/>
        <end position="600"/>
    </location>
</feature>
<protein>
    <recommendedName>
        <fullName evidence="7">Non-homologous end-joining factor 1</fullName>
    </recommendedName>
</protein>
<feature type="compositionally biased region" description="Basic and acidic residues" evidence="8">
    <location>
        <begin position="312"/>
        <end position="325"/>
    </location>
</feature>
<dbReference type="PANTHER" id="PTHR32235">
    <property type="entry name" value="NON-HOMOLOGOUS END-JOINING FACTOR 1"/>
    <property type="match status" value="1"/>
</dbReference>
<evidence type="ECO:0000259" key="10">
    <source>
        <dbReference type="Pfam" id="PF21928"/>
    </source>
</evidence>
<dbReference type="InterPro" id="IPR038051">
    <property type="entry name" value="XRCC4-like_N_sf"/>
</dbReference>
<dbReference type="EMBL" id="JAVHJV010000002">
    <property type="protein sequence ID" value="KAK5945651.1"/>
    <property type="molecule type" value="Genomic_DNA"/>
</dbReference>
<feature type="compositionally biased region" description="Acidic residues" evidence="8">
    <location>
        <begin position="577"/>
        <end position="586"/>
    </location>
</feature>
<evidence type="ECO:0000256" key="6">
    <source>
        <dbReference type="ARBA" id="ARBA00025747"/>
    </source>
</evidence>
<keyword evidence="4" id="KW-0234">DNA repair</keyword>
<feature type="compositionally biased region" description="Polar residues" evidence="8">
    <location>
        <begin position="558"/>
        <end position="569"/>
    </location>
</feature>
<feature type="region of interest" description="Disordered" evidence="8">
    <location>
        <begin position="262"/>
        <end position="625"/>
    </location>
</feature>
<evidence type="ECO:0000256" key="3">
    <source>
        <dbReference type="ARBA" id="ARBA00023125"/>
    </source>
</evidence>
<dbReference type="PANTHER" id="PTHR32235:SF1">
    <property type="entry name" value="NON-HOMOLOGOUS END-JOINING FACTOR 1"/>
    <property type="match status" value="1"/>
</dbReference>
<evidence type="ECO:0000256" key="2">
    <source>
        <dbReference type="ARBA" id="ARBA00022763"/>
    </source>
</evidence>
<evidence type="ECO:0000256" key="5">
    <source>
        <dbReference type="ARBA" id="ARBA00023242"/>
    </source>
</evidence>
<evidence type="ECO:0000256" key="8">
    <source>
        <dbReference type="SAM" id="MobiDB-lite"/>
    </source>
</evidence>
<keyword evidence="2" id="KW-0227">DNA damage</keyword>
<dbReference type="GeneID" id="89996305"/>
<evidence type="ECO:0000313" key="12">
    <source>
        <dbReference type="Proteomes" id="UP001334248"/>
    </source>
</evidence>
<feature type="domain" description="XLF-like N-terminal" evidence="9">
    <location>
        <begin position="7"/>
        <end position="122"/>
    </location>
</feature>
<feature type="compositionally biased region" description="Polar residues" evidence="8">
    <location>
        <begin position="490"/>
        <end position="499"/>
    </location>
</feature>
<comment type="subcellular location">
    <subcellularLocation>
        <location evidence="1">Nucleus</location>
    </subcellularLocation>
</comment>
<dbReference type="Pfam" id="PF09302">
    <property type="entry name" value="XLF"/>
    <property type="match status" value="1"/>
</dbReference>
<feature type="compositionally biased region" description="Low complexity" evidence="8">
    <location>
        <begin position="402"/>
        <end position="411"/>
    </location>
</feature>
<feature type="compositionally biased region" description="Low complexity" evidence="8">
    <location>
        <begin position="349"/>
        <end position="360"/>
    </location>
</feature>
<evidence type="ECO:0000256" key="1">
    <source>
        <dbReference type="ARBA" id="ARBA00004123"/>
    </source>
</evidence>
<evidence type="ECO:0000256" key="4">
    <source>
        <dbReference type="ARBA" id="ARBA00023204"/>
    </source>
</evidence>
<dbReference type="RefSeq" id="XP_064733741.1">
    <property type="nucleotide sequence ID" value="XM_064871288.1"/>
</dbReference>
<feature type="compositionally biased region" description="Basic and acidic residues" evidence="8">
    <location>
        <begin position="453"/>
        <end position="466"/>
    </location>
</feature>
<feature type="compositionally biased region" description="Basic and acidic residues" evidence="8">
    <location>
        <begin position="500"/>
        <end position="519"/>
    </location>
</feature>
<comment type="caution">
    <text evidence="11">The sequence shown here is derived from an EMBL/GenBank/DDBJ whole genome shotgun (WGS) entry which is preliminary data.</text>
</comment>
<dbReference type="Gene3D" id="2.170.210.10">
    <property type="entry name" value="DNA double-strand break repair and VJ recombination XRCC4, N-terminal"/>
    <property type="match status" value="1"/>
</dbReference>
<dbReference type="CDD" id="cd22285">
    <property type="entry name" value="HD_XLF_N"/>
    <property type="match status" value="1"/>
</dbReference>
<feature type="compositionally biased region" description="Polar residues" evidence="8">
    <location>
        <begin position="520"/>
        <end position="532"/>
    </location>
</feature>
<proteinExistence type="inferred from homology"/>
<reference evidence="11 12" key="1">
    <citation type="journal article" date="2023" name="Res Sq">
        <title>Genomic and morphological characterization of Knufia obscura isolated from the Mars 2020 spacecraft assembly facility.</title>
        <authorList>
            <person name="Chander A.M."/>
            <person name="Teixeira M.M."/>
            <person name="Singh N.K."/>
            <person name="Williams M.P."/>
            <person name="Parker C.W."/>
            <person name="Leo P."/>
            <person name="Stajich J.E."/>
            <person name="Torok T."/>
            <person name="Tighe S."/>
            <person name="Mason C.E."/>
            <person name="Venkateswaran K."/>
        </authorList>
    </citation>
    <scope>NUCLEOTIDE SEQUENCE [LARGE SCALE GENOMIC DNA]</scope>
    <source>
        <strain evidence="11 12">CCFEE 5817</strain>
    </source>
</reference>
<feature type="domain" description="XLF-like coiled-coil region" evidence="10">
    <location>
        <begin position="129"/>
        <end position="177"/>
    </location>
</feature>
<dbReference type="InterPro" id="IPR015381">
    <property type="entry name" value="XLF-like_N"/>
</dbReference>
<feature type="compositionally biased region" description="Low complexity" evidence="8">
    <location>
        <begin position="419"/>
        <end position="443"/>
    </location>
</feature>
<gene>
    <name evidence="11" type="ORF">PMZ80_002856</name>
</gene>
<dbReference type="InterPro" id="IPR052287">
    <property type="entry name" value="NHEJ_factor"/>
</dbReference>
<feature type="compositionally biased region" description="Pro residues" evidence="8">
    <location>
        <begin position="333"/>
        <end position="343"/>
    </location>
</feature>
<keyword evidence="12" id="KW-1185">Reference proteome</keyword>
<feature type="compositionally biased region" description="Polar residues" evidence="8">
    <location>
        <begin position="467"/>
        <end position="478"/>
    </location>
</feature>
<keyword evidence="5" id="KW-0539">Nucleus</keyword>
<feature type="compositionally biased region" description="Basic residues" evidence="8">
    <location>
        <begin position="533"/>
        <end position="544"/>
    </location>
</feature>
<dbReference type="InterPro" id="IPR053829">
    <property type="entry name" value="XLF-like_CC"/>
</dbReference>
<comment type="similarity">
    <text evidence="6">Belongs to the XRCC4-XLF family. XLF subfamily.</text>
</comment>
<dbReference type="Pfam" id="PF21928">
    <property type="entry name" value="XLF_CC"/>
    <property type="match status" value="1"/>
</dbReference>
<evidence type="ECO:0000259" key="9">
    <source>
        <dbReference type="Pfam" id="PF09302"/>
    </source>
</evidence>
<keyword evidence="3" id="KW-0238">DNA-binding</keyword>
<dbReference type="Proteomes" id="UP001334248">
    <property type="component" value="Unassembled WGS sequence"/>
</dbReference>
<sequence>MIVNTGWQELTTNRKKQCPKLYYSYAADEKGIKLRFTDLIALWAAEASSDAVREHAKFTKTSIDPDSKSQLRVLLQKLGQSLAEGTNVLKKDEGSDSEAVLLETTLTLPRPLEPLKWQFHLESQGSGQMAEHILRPCLFEASESAKKIDTLIGTIETKDHIISRLLEKIEGSSMDLSLIFPGITGARARKGQVTIKDAQKHVPGLREFNKAEWKEFFNSDSNYASFEIAGLFRLAVESCPKHTPQQHEKWLEKLPKATATTSQVAQSALYRSSSPVRPDTDSDNEFETQKKRNGAAKQRGSYDSSDTESDEERPLERRTPRKPDKQAQSPLGSSPPPLPPPPSEHIRSHSSSSTDTEASSVRAPSSKPKGRIGHLGLKSKPVPARSARKTQPPSSSPPPSRPVTTAPVESSSPPPEPPTTNTNTKRPKSSSSAATASAPSTPRKLGRLGGSRKATESATPEKKAADEQQQNSTQNTPSRRLGRLGRGASQPASQAQHTMHNPDAKADDEMPDVAAHDTSHASSPIASPSRNKSQTKHNLGRLKHSSSPVPQTEAGDASATSRSQSQHQSINDKQEEAEPEPEEELTKEEKANRRREELKRKIGHTSAATASNTGLGNGLRKKRKF</sequence>